<dbReference type="AlphaFoldDB" id="A0A8J6Q121"/>
<name>A0A8J6Q121_9FLAO</name>
<evidence type="ECO:0000313" key="2">
    <source>
        <dbReference type="Proteomes" id="UP000600588"/>
    </source>
</evidence>
<comment type="caution">
    <text evidence="1">The sequence shown here is derived from an EMBL/GenBank/DDBJ whole genome shotgun (WGS) entry which is preliminary data.</text>
</comment>
<reference evidence="1 2" key="1">
    <citation type="submission" date="2020-09" db="EMBL/GenBank/DDBJ databases">
        <title>TT11 complete genome.</title>
        <authorList>
            <person name="Wu Z."/>
        </authorList>
    </citation>
    <scope>NUCLEOTIDE SEQUENCE [LARGE SCALE GENOMIC DNA]</scope>
    <source>
        <strain evidence="1 2">TT11</strain>
    </source>
</reference>
<gene>
    <name evidence="1" type="ORF">ICJ83_01740</name>
</gene>
<organism evidence="1 2">
    <name type="scientific">Aestuariibaculum sediminum</name>
    <dbReference type="NCBI Taxonomy" id="2770637"/>
    <lineage>
        <taxon>Bacteria</taxon>
        <taxon>Pseudomonadati</taxon>
        <taxon>Bacteroidota</taxon>
        <taxon>Flavobacteriia</taxon>
        <taxon>Flavobacteriales</taxon>
        <taxon>Flavobacteriaceae</taxon>
    </lineage>
</organism>
<dbReference type="Proteomes" id="UP000600588">
    <property type="component" value="Unassembled WGS sequence"/>
</dbReference>
<sequence>MKNIIILTILISFNIQAQSRPTGAELFIKENFSKVEVVSKNEICLTMKEGVIRWILTKEKYNGLYSRETEPNEVFCLKKNEKLQFLTKHTIVTLYHKAEDDWYLIGEDISQGRHKKKEYIKTRLTIKKDKSIEYVEEFNANKT</sequence>
<dbReference type="EMBL" id="JACVXB010000001">
    <property type="protein sequence ID" value="MBD0830845.1"/>
    <property type="molecule type" value="Genomic_DNA"/>
</dbReference>
<accession>A0A8J6Q121</accession>
<protein>
    <submittedName>
        <fullName evidence="1">Uncharacterized protein</fullName>
    </submittedName>
</protein>
<dbReference type="RefSeq" id="WP_188228630.1">
    <property type="nucleotide sequence ID" value="NZ_JACVXB010000001.1"/>
</dbReference>
<keyword evidence="2" id="KW-1185">Reference proteome</keyword>
<evidence type="ECO:0000313" key="1">
    <source>
        <dbReference type="EMBL" id="MBD0830845.1"/>
    </source>
</evidence>
<proteinExistence type="predicted"/>